<evidence type="ECO:0000313" key="2">
    <source>
        <dbReference type="Proteomes" id="UP000001056"/>
    </source>
</evidence>
<gene>
    <name evidence="1" type="ORF">CHGG_07215</name>
</gene>
<dbReference type="HOGENOM" id="CLU_2108744_0_0_1"/>
<dbReference type="VEuPathDB" id="FungiDB:CHGG_07215"/>
<proteinExistence type="predicted"/>
<dbReference type="GeneID" id="4393277"/>
<accession>Q2GXT9</accession>
<keyword evidence="2" id="KW-1185">Reference proteome</keyword>
<name>Q2GXT9_CHAGB</name>
<evidence type="ECO:0000313" key="1">
    <source>
        <dbReference type="EMBL" id="EAQ85962.1"/>
    </source>
</evidence>
<dbReference type="InParanoid" id="Q2GXT9"/>
<organism evidence="1 2">
    <name type="scientific">Chaetomium globosum (strain ATCC 6205 / CBS 148.51 / DSM 1962 / NBRC 6347 / NRRL 1970)</name>
    <name type="common">Soil fungus</name>
    <dbReference type="NCBI Taxonomy" id="306901"/>
    <lineage>
        <taxon>Eukaryota</taxon>
        <taxon>Fungi</taxon>
        <taxon>Dikarya</taxon>
        <taxon>Ascomycota</taxon>
        <taxon>Pezizomycotina</taxon>
        <taxon>Sordariomycetes</taxon>
        <taxon>Sordariomycetidae</taxon>
        <taxon>Sordariales</taxon>
        <taxon>Chaetomiaceae</taxon>
        <taxon>Chaetomium</taxon>
    </lineage>
</organism>
<reference evidence="2" key="1">
    <citation type="journal article" date="2015" name="Genome Announc.">
        <title>Draft genome sequence of the cellulolytic fungus Chaetomium globosum.</title>
        <authorList>
            <person name="Cuomo C.A."/>
            <person name="Untereiner W.A."/>
            <person name="Ma L.-J."/>
            <person name="Grabherr M."/>
            <person name="Birren B.W."/>
        </authorList>
    </citation>
    <scope>NUCLEOTIDE SEQUENCE [LARGE SCALE GENOMIC DNA]</scope>
    <source>
        <strain evidence="2">ATCC 6205 / CBS 148.51 / DSM 1962 / NBRC 6347 / NRRL 1970</strain>
    </source>
</reference>
<sequence length="115" mass="12697">MAAQAVTSPCFRTADPCSKGLRTIRSFEKGVESQESELLVGEKGFRMASLLSYRPFLFPHPILSSSTLYPNIGPFQQPAERARVYNYGWYLSTETMTSVRLPAGCSVLCPPSKDA</sequence>
<dbReference type="RefSeq" id="XP_001224871.1">
    <property type="nucleotide sequence ID" value="XM_001224870.1"/>
</dbReference>
<dbReference type="AlphaFoldDB" id="Q2GXT9"/>
<dbReference type="EMBL" id="CH408033">
    <property type="protein sequence ID" value="EAQ85962.1"/>
    <property type="molecule type" value="Genomic_DNA"/>
</dbReference>
<dbReference type="Proteomes" id="UP000001056">
    <property type="component" value="Unassembled WGS sequence"/>
</dbReference>
<protein>
    <submittedName>
        <fullName evidence="1">Uncharacterized protein</fullName>
    </submittedName>
</protein>
<dbReference type="OrthoDB" id="10603787at2759"/>